<dbReference type="Pfam" id="PF00144">
    <property type="entry name" value="Beta-lactamase"/>
    <property type="match status" value="1"/>
</dbReference>
<dbReference type="PANTHER" id="PTHR43283">
    <property type="entry name" value="BETA-LACTAMASE-RELATED"/>
    <property type="match status" value="1"/>
</dbReference>
<evidence type="ECO:0000313" key="2">
    <source>
        <dbReference type="EMBL" id="CAF0874986.1"/>
    </source>
</evidence>
<protein>
    <recommendedName>
        <fullName evidence="1">Beta-lactamase-related domain-containing protein</fullName>
    </recommendedName>
</protein>
<dbReference type="Gene3D" id="3.40.50.720">
    <property type="entry name" value="NAD(P)-binding Rossmann-like Domain"/>
    <property type="match status" value="1"/>
</dbReference>
<dbReference type="InterPro" id="IPR036291">
    <property type="entry name" value="NAD(P)-bd_dom_sf"/>
</dbReference>
<dbReference type="Gene3D" id="3.90.25.10">
    <property type="entry name" value="UDP-galactose 4-epimerase, domain 1"/>
    <property type="match status" value="1"/>
</dbReference>
<feature type="domain" description="Beta-lactamase-related" evidence="1">
    <location>
        <begin position="135"/>
        <end position="406"/>
    </location>
</feature>
<dbReference type="SUPFAM" id="SSF51735">
    <property type="entry name" value="NAD(P)-binding Rossmann-fold domains"/>
    <property type="match status" value="1"/>
</dbReference>
<dbReference type="OrthoDB" id="10006886at2759"/>
<evidence type="ECO:0000313" key="3">
    <source>
        <dbReference type="Proteomes" id="UP000663891"/>
    </source>
</evidence>
<dbReference type="SUPFAM" id="SSF56601">
    <property type="entry name" value="beta-lactamase/transpeptidase-like"/>
    <property type="match status" value="1"/>
</dbReference>
<name>A0A813Y3P6_9BILA</name>
<dbReference type="InterPro" id="IPR050789">
    <property type="entry name" value="Diverse_Enzym_Activities"/>
</dbReference>
<dbReference type="Gene3D" id="3.40.710.10">
    <property type="entry name" value="DD-peptidase/beta-lactamase superfamily"/>
    <property type="match status" value="1"/>
</dbReference>
<proteinExistence type="predicted"/>
<dbReference type="Proteomes" id="UP000663891">
    <property type="component" value="Unassembled WGS sequence"/>
</dbReference>
<dbReference type="InterPro" id="IPR012338">
    <property type="entry name" value="Beta-lactam/transpept-like"/>
</dbReference>
<accession>A0A813Y3P6</accession>
<evidence type="ECO:0000259" key="1">
    <source>
        <dbReference type="Pfam" id="PF00144"/>
    </source>
</evidence>
<organism evidence="2 3">
    <name type="scientific">Adineta steineri</name>
    <dbReference type="NCBI Taxonomy" id="433720"/>
    <lineage>
        <taxon>Eukaryota</taxon>
        <taxon>Metazoa</taxon>
        <taxon>Spiralia</taxon>
        <taxon>Gnathifera</taxon>
        <taxon>Rotifera</taxon>
        <taxon>Eurotatoria</taxon>
        <taxon>Bdelloidea</taxon>
        <taxon>Adinetida</taxon>
        <taxon>Adinetidae</taxon>
        <taxon>Adineta</taxon>
    </lineage>
</organism>
<comment type="caution">
    <text evidence="2">The sequence shown here is derived from an EMBL/GenBank/DDBJ whole genome shotgun (WGS) entry which is preliminary data.</text>
</comment>
<dbReference type="AlphaFoldDB" id="A0A813Y3P6"/>
<dbReference type="InterPro" id="IPR001466">
    <property type="entry name" value="Beta-lactam-related"/>
</dbReference>
<reference evidence="2" key="1">
    <citation type="submission" date="2021-02" db="EMBL/GenBank/DDBJ databases">
        <authorList>
            <person name="Nowell W R."/>
        </authorList>
    </citation>
    <scope>NUCLEOTIDE SEQUENCE</scope>
</reference>
<sequence>MCSAVFLADRDEQQIREEDLDVPPRNYATYVVDYSDLSVSASIFGFYKQKAIYRNGLGATLINELTEEQVRGQTFKIPMLSNVNQDNIPWPMGNKIDDDDGINNLPSNINQTQIHEAIDNLFIERDLTELKRTRAVVVLYDGKIIAERYASNFSKTSKFLGWSMTKSIINALIGILVKDKKLNIDDPAPVPEWNNTNDPRHSITLKHLLTQTSGINFNEDYYSESDVTQMLFSISDMAALAASHPLKYKPGSECYYNSGTTNILSRIIRHTVGENEYHSLPHKNLFSKLGMNDFIMEVDTSGTLVGSSYSWGTARDWARLGLLYLNNGFYNNEQILSHDWIKQSTTLAASNQHGEYGFHIWLNTGKNNDSSIRKFPNVPTDMFYFSGFDGQSVFIIPSEKLVVVRLGLTKAPDGNYGADQFLKEIVTGSFTENWVSAVSAVKDGHSPVLGSVFQKLDQKIPHVAAHDIGRVVSEYMLKSKDDIDGLVIVELEGPELYSPNDIAKVVSDGLGKPISAAPMTEEMTRELFNKFQWPKKNVDDFIEMMQGFDDGTICWTTNEKVVRVKGTVTAADVLNKVLN</sequence>
<dbReference type="PANTHER" id="PTHR43283:SF7">
    <property type="entry name" value="BETA-LACTAMASE-RELATED DOMAIN-CONTAINING PROTEIN"/>
    <property type="match status" value="1"/>
</dbReference>
<gene>
    <name evidence="2" type="ORF">VCS650_LOCUS7929</name>
</gene>
<dbReference type="EMBL" id="CAJNON010000052">
    <property type="protein sequence ID" value="CAF0874986.1"/>
    <property type="molecule type" value="Genomic_DNA"/>
</dbReference>